<dbReference type="EMBL" id="AYZO01000015">
    <property type="protein sequence ID" value="KRN11935.1"/>
    <property type="molecule type" value="Genomic_DNA"/>
</dbReference>
<evidence type="ECO:0000256" key="5">
    <source>
        <dbReference type="ARBA" id="ARBA00022679"/>
    </source>
</evidence>
<dbReference type="GO" id="GO:0009401">
    <property type="term" value="P:phosphoenolpyruvate-dependent sugar phosphotransferase system"/>
    <property type="evidence" value="ECO:0007669"/>
    <property type="project" value="UniProtKB-KW"/>
</dbReference>
<evidence type="ECO:0000256" key="6">
    <source>
        <dbReference type="ARBA" id="ARBA00022683"/>
    </source>
</evidence>
<evidence type="ECO:0000256" key="1">
    <source>
        <dbReference type="ARBA" id="ARBA00004496"/>
    </source>
</evidence>
<dbReference type="PROSITE" id="PS51096">
    <property type="entry name" value="PTS_EIIA_TYPE_4"/>
    <property type="match status" value="1"/>
</dbReference>
<dbReference type="InterPro" id="IPR051471">
    <property type="entry name" value="Bacterial_PTS_sugar_comp"/>
</dbReference>
<dbReference type="CDD" id="cd00006">
    <property type="entry name" value="PTS_IIA_man"/>
    <property type="match status" value="1"/>
</dbReference>
<name>I7KMZ2_9LACO</name>
<organism evidence="9 11">
    <name type="scientific">Lactobacillus gigeriorum DSM 23908 = CRBIP 24.85</name>
    <dbReference type="NCBI Taxonomy" id="1423751"/>
    <lineage>
        <taxon>Bacteria</taxon>
        <taxon>Bacillati</taxon>
        <taxon>Bacillota</taxon>
        <taxon>Bacilli</taxon>
        <taxon>Lactobacillales</taxon>
        <taxon>Lactobacillaceae</taxon>
        <taxon>Lactobacillus</taxon>
    </lineage>
</organism>
<dbReference type="GO" id="GO:0005737">
    <property type="term" value="C:cytoplasm"/>
    <property type="evidence" value="ECO:0007669"/>
    <property type="project" value="UniProtKB-SubCell"/>
</dbReference>
<evidence type="ECO:0000256" key="7">
    <source>
        <dbReference type="ARBA" id="ARBA00022777"/>
    </source>
</evidence>
<dbReference type="RefSeq" id="WP_008472313.1">
    <property type="nucleotide sequence ID" value="NZ_AYZO01000015.1"/>
</dbReference>
<dbReference type="PANTHER" id="PTHR33799">
    <property type="entry name" value="PTS PERMEASE-RELATED-RELATED"/>
    <property type="match status" value="1"/>
</dbReference>
<dbReference type="SUPFAM" id="SSF53062">
    <property type="entry name" value="PTS system fructose IIA component-like"/>
    <property type="match status" value="1"/>
</dbReference>
<keyword evidence="6" id="KW-0598">Phosphotransferase system</keyword>
<gene>
    <name evidence="9" type="ORF">BN52_07265</name>
    <name evidence="10" type="ORF">FC38_GL000459</name>
</gene>
<dbReference type="GO" id="GO:0016301">
    <property type="term" value="F:kinase activity"/>
    <property type="evidence" value="ECO:0007669"/>
    <property type="project" value="UniProtKB-KW"/>
</dbReference>
<sequence length="132" mass="14634">MSTELVLISHGHLADEMKNSCEMIMGPQEHIHTVALLPEDSQESFYDKFKKVTEDFSDDQILVFADLMGGTPANTIYKAIANGANIHLMTGMNLAMVIEWVNSQMLSQESDYLDAAKNGLVDVNELVNSLKN</sequence>
<dbReference type="InterPro" id="IPR036662">
    <property type="entry name" value="PTS_EIIA_man-typ_sf"/>
</dbReference>
<dbReference type="Pfam" id="PF03610">
    <property type="entry name" value="EIIA-man"/>
    <property type="match status" value="1"/>
</dbReference>
<dbReference type="PANTHER" id="PTHR33799:SF1">
    <property type="entry name" value="PTS SYSTEM MANNOSE-SPECIFIC EIIAB COMPONENT-RELATED"/>
    <property type="match status" value="1"/>
</dbReference>
<evidence type="ECO:0000256" key="4">
    <source>
        <dbReference type="ARBA" id="ARBA00022597"/>
    </source>
</evidence>
<dbReference type="GO" id="GO:0016020">
    <property type="term" value="C:membrane"/>
    <property type="evidence" value="ECO:0007669"/>
    <property type="project" value="InterPro"/>
</dbReference>
<keyword evidence="3" id="KW-0963">Cytoplasm</keyword>
<keyword evidence="5 9" id="KW-0808">Transferase</keyword>
<keyword evidence="4" id="KW-0762">Sugar transport</keyword>
<dbReference type="InterPro" id="IPR033887">
    <property type="entry name" value="PTS_IIA_man"/>
</dbReference>
<keyword evidence="2" id="KW-0813">Transport</keyword>
<dbReference type="Proteomes" id="UP000051521">
    <property type="component" value="Unassembled WGS sequence"/>
</dbReference>
<keyword evidence="12" id="KW-1185">Reference proteome</keyword>
<evidence type="ECO:0000259" key="8">
    <source>
        <dbReference type="PROSITE" id="PS51096"/>
    </source>
</evidence>
<evidence type="ECO:0000313" key="11">
    <source>
        <dbReference type="Proteomes" id="UP000009326"/>
    </source>
</evidence>
<dbReference type="Proteomes" id="UP000009326">
    <property type="component" value="Unassembled WGS sequence"/>
</dbReference>
<keyword evidence="7" id="KW-0418">Kinase</keyword>
<dbReference type="STRING" id="1423751.FC38_GL000459"/>
<reference evidence="9 11" key="1">
    <citation type="submission" date="2012-06" db="EMBL/GenBank/DDBJ databases">
        <title>Draft genome sequence of Lactobacillus gigeriorum CRBIP 24.85T, isolated from chicken crop.</title>
        <authorList>
            <person name="Cousin S."/>
            <person name="Ma L."/>
            <person name="Creno S."/>
            <person name="Clermont D."/>
            <person name="Loux V."/>
            <person name="Bizet C."/>
            <person name="Bouchier C."/>
        </authorList>
    </citation>
    <scope>NUCLEOTIDE SEQUENCE [LARGE SCALE GENOMIC DNA]</scope>
    <source>
        <strain evidence="11">CRBIP 24.85T</strain>
        <strain evidence="9">Type strain: CRBIP 24.85</strain>
    </source>
</reference>
<evidence type="ECO:0000313" key="10">
    <source>
        <dbReference type="EMBL" id="KRN11935.1"/>
    </source>
</evidence>
<reference evidence="10 12" key="2">
    <citation type="journal article" date="2015" name="Genome Announc.">
        <title>Expanding the biotechnology potential of lactobacilli through comparative genomics of 213 strains and associated genera.</title>
        <authorList>
            <person name="Sun Z."/>
            <person name="Harris H.M."/>
            <person name="McCann A."/>
            <person name="Guo C."/>
            <person name="Argimon S."/>
            <person name="Zhang W."/>
            <person name="Yang X."/>
            <person name="Jeffery I.B."/>
            <person name="Cooney J.C."/>
            <person name="Kagawa T.F."/>
            <person name="Liu W."/>
            <person name="Song Y."/>
            <person name="Salvetti E."/>
            <person name="Wrobel A."/>
            <person name="Rasinkangas P."/>
            <person name="Parkhill J."/>
            <person name="Rea M.C."/>
            <person name="O'Sullivan O."/>
            <person name="Ritari J."/>
            <person name="Douillard F.P."/>
            <person name="Paul Ross R."/>
            <person name="Yang R."/>
            <person name="Briner A.E."/>
            <person name="Felis G.E."/>
            <person name="de Vos W.M."/>
            <person name="Barrangou R."/>
            <person name="Klaenhammer T.R."/>
            <person name="Caufield P.W."/>
            <person name="Cui Y."/>
            <person name="Zhang H."/>
            <person name="O'Toole P.W."/>
        </authorList>
    </citation>
    <scope>NUCLEOTIDE SEQUENCE [LARGE SCALE GENOMIC DNA]</scope>
    <source>
        <strain evidence="10 12">DSM 23908</strain>
    </source>
</reference>
<comment type="subcellular location">
    <subcellularLocation>
        <location evidence="1">Cytoplasm</location>
    </subcellularLocation>
</comment>
<dbReference type="Gene3D" id="3.40.50.510">
    <property type="entry name" value="Phosphotransferase system, mannose-type IIA component"/>
    <property type="match status" value="1"/>
</dbReference>
<dbReference type="PATRIC" id="fig|1423751.3.peg.481"/>
<dbReference type="OrthoDB" id="6623712at2"/>
<dbReference type="AlphaFoldDB" id="I7KMZ2"/>
<evidence type="ECO:0000256" key="2">
    <source>
        <dbReference type="ARBA" id="ARBA00022448"/>
    </source>
</evidence>
<accession>I7KMZ2</accession>
<comment type="caution">
    <text evidence="9">The sequence shown here is derived from an EMBL/GenBank/DDBJ whole genome shotgun (WGS) entry which is preliminary data.</text>
</comment>
<proteinExistence type="predicted"/>
<evidence type="ECO:0000313" key="9">
    <source>
        <dbReference type="EMBL" id="CCI86389.1"/>
    </source>
</evidence>
<evidence type="ECO:0000256" key="3">
    <source>
        <dbReference type="ARBA" id="ARBA00022490"/>
    </source>
</evidence>
<evidence type="ECO:0000313" key="12">
    <source>
        <dbReference type="Proteomes" id="UP000051521"/>
    </source>
</evidence>
<protein>
    <submittedName>
        <fullName evidence="10">Phosphotransferase system, mannose fructose-specific component IIA</fullName>
    </submittedName>
    <submittedName>
        <fullName evidence="9">Phosphotransferase system, mannose/fructose-specific component IIA</fullName>
    </submittedName>
</protein>
<feature type="domain" description="PTS EIIA type-4" evidence="8">
    <location>
        <begin position="2"/>
        <end position="132"/>
    </location>
</feature>
<dbReference type="InterPro" id="IPR004701">
    <property type="entry name" value="PTS_EIIA_man-typ"/>
</dbReference>
<dbReference type="EMBL" id="CAKC01000017">
    <property type="protein sequence ID" value="CCI86389.1"/>
    <property type="molecule type" value="Genomic_DNA"/>
</dbReference>